<gene>
    <name evidence="1" type="primary">thiS</name>
    <name evidence="1" type="ORF">NM961_15370</name>
</gene>
<evidence type="ECO:0000313" key="1">
    <source>
        <dbReference type="EMBL" id="MCQ4166100.1"/>
    </source>
</evidence>
<comment type="caution">
    <text evidence="1">The sequence shown here is derived from an EMBL/GenBank/DDBJ whole genome shotgun (WGS) entry which is preliminary data.</text>
</comment>
<dbReference type="InterPro" id="IPR003749">
    <property type="entry name" value="ThiS/MoaD-like"/>
</dbReference>
<dbReference type="Pfam" id="PF02597">
    <property type="entry name" value="ThiS"/>
    <property type="match status" value="1"/>
</dbReference>
<proteinExistence type="predicted"/>
<accession>A0ABT1QUY2</accession>
<organism evidence="1 2">
    <name type="scientific">Tahibacter harae</name>
    <dbReference type="NCBI Taxonomy" id="2963937"/>
    <lineage>
        <taxon>Bacteria</taxon>
        <taxon>Pseudomonadati</taxon>
        <taxon>Pseudomonadota</taxon>
        <taxon>Gammaproteobacteria</taxon>
        <taxon>Lysobacterales</taxon>
        <taxon>Rhodanobacteraceae</taxon>
        <taxon>Tahibacter</taxon>
    </lineage>
</organism>
<dbReference type="Proteomes" id="UP001165498">
    <property type="component" value="Unassembled WGS sequence"/>
</dbReference>
<dbReference type="InterPro" id="IPR016155">
    <property type="entry name" value="Mopterin_synth/thiamin_S_b"/>
</dbReference>
<keyword evidence="2" id="KW-1185">Reference proteome</keyword>
<protein>
    <submittedName>
        <fullName evidence="1">Sulfur carrier protein ThiS</fullName>
    </submittedName>
</protein>
<dbReference type="EMBL" id="JANFQO010000014">
    <property type="protein sequence ID" value="MCQ4166100.1"/>
    <property type="molecule type" value="Genomic_DNA"/>
</dbReference>
<dbReference type="PANTHER" id="PTHR34472:SF1">
    <property type="entry name" value="SULFUR CARRIER PROTEIN THIS"/>
    <property type="match status" value="1"/>
</dbReference>
<evidence type="ECO:0000313" key="2">
    <source>
        <dbReference type="Proteomes" id="UP001165498"/>
    </source>
</evidence>
<name>A0ABT1QUY2_9GAMM</name>
<dbReference type="InterPro" id="IPR012675">
    <property type="entry name" value="Beta-grasp_dom_sf"/>
</dbReference>
<dbReference type="InterPro" id="IPR010035">
    <property type="entry name" value="Thi_S"/>
</dbReference>
<dbReference type="PANTHER" id="PTHR34472">
    <property type="entry name" value="SULFUR CARRIER PROTEIN THIS"/>
    <property type="match status" value="1"/>
</dbReference>
<dbReference type="RefSeq" id="WP_255915290.1">
    <property type="nucleotide sequence ID" value="NZ_JANFQO010000014.1"/>
</dbReference>
<dbReference type="CDD" id="cd00565">
    <property type="entry name" value="Ubl_ThiS"/>
    <property type="match status" value="1"/>
</dbReference>
<reference evidence="1" key="1">
    <citation type="submission" date="2022-07" db="EMBL/GenBank/DDBJ databases">
        <title>Tahibacter sp., a new gammaproteobacterium isolated from the silt sample collected at pig farm.</title>
        <authorList>
            <person name="Chen H."/>
        </authorList>
    </citation>
    <scope>NUCLEOTIDE SEQUENCE</scope>
    <source>
        <strain evidence="1">P2K</strain>
    </source>
</reference>
<dbReference type="SUPFAM" id="SSF54285">
    <property type="entry name" value="MoaD/ThiS"/>
    <property type="match status" value="1"/>
</dbReference>
<sequence>MQILLNGTPHDCPADTTLAGLLEANGYANRRVAVEINRQIIPRSQHANTRLQPADQVEIVHAMGGG</sequence>
<dbReference type="NCBIfam" id="TIGR01683">
    <property type="entry name" value="thiS"/>
    <property type="match status" value="1"/>
</dbReference>
<dbReference type="Gene3D" id="3.10.20.30">
    <property type="match status" value="1"/>
</dbReference>